<dbReference type="Pfam" id="PF00380">
    <property type="entry name" value="Ribosomal_S9"/>
    <property type="match status" value="1"/>
</dbReference>
<evidence type="ECO:0000256" key="2">
    <source>
        <dbReference type="ARBA" id="ARBA00023274"/>
    </source>
</evidence>
<feature type="domain" description="PORR" evidence="3">
    <location>
        <begin position="38"/>
        <end position="368"/>
    </location>
</feature>
<dbReference type="SUPFAM" id="SSF54211">
    <property type="entry name" value="Ribosomal protein S5 domain 2-like"/>
    <property type="match status" value="1"/>
</dbReference>
<reference evidence="4 5" key="1">
    <citation type="submission" date="2020-08" db="EMBL/GenBank/DDBJ databases">
        <title>Plant Genome Project.</title>
        <authorList>
            <person name="Zhang R.-G."/>
        </authorList>
    </citation>
    <scope>NUCLEOTIDE SEQUENCE [LARGE SCALE GENOMIC DNA]</scope>
    <source>
        <tissue evidence="4">Rhizome</tissue>
    </source>
</reference>
<accession>A0A8J5GYS1</accession>
<evidence type="ECO:0000256" key="1">
    <source>
        <dbReference type="ARBA" id="ARBA00022980"/>
    </source>
</evidence>
<comment type="caution">
    <text evidence="4">The sequence shown here is derived from an EMBL/GenBank/DDBJ whole genome shotgun (WGS) entry which is preliminary data.</text>
</comment>
<dbReference type="InterPro" id="IPR000754">
    <property type="entry name" value="Ribosomal_uS9"/>
</dbReference>
<protein>
    <recommendedName>
        <fullName evidence="3">PORR domain-containing protein</fullName>
    </recommendedName>
</protein>
<dbReference type="InterPro" id="IPR045040">
    <property type="entry name" value="PORR_fam"/>
</dbReference>
<name>A0A8J5GYS1_ZINOF</name>
<dbReference type="GO" id="GO:0006412">
    <property type="term" value="P:translation"/>
    <property type="evidence" value="ECO:0007669"/>
    <property type="project" value="InterPro"/>
</dbReference>
<dbReference type="InterPro" id="IPR020568">
    <property type="entry name" value="Ribosomal_Su5_D2-typ_SF"/>
</dbReference>
<dbReference type="GO" id="GO:0003723">
    <property type="term" value="F:RNA binding"/>
    <property type="evidence" value="ECO:0007669"/>
    <property type="project" value="InterPro"/>
</dbReference>
<keyword evidence="1" id="KW-0689">Ribosomal protein</keyword>
<dbReference type="GO" id="GO:1990904">
    <property type="term" value="C:ribonucleoprotein complex"/>
    <property type="evidence" value="ECO:0007669"/>
    <property type="project" value="UniProtKB-KW"/>
</dbReference>
<dbReference type="AlphaFoldDB" id="A0A8J5GYS1"/>
<dbReference type="Pfam" id="PF11955">
    <property type="entry name" value="PORR"/>
    <property type="match status" value="2"/>
</dbReference>
<proteinExistence type="predicted"/>
<dbReference type="GO" id="GO:0003735">
    <property type="term" value="F:structural constituent of ribosome"/>
    <property type="evidence" value="ECO:0007669"/>
    <property type="project" value="InterPro"/>
</dbReference>
<gene>
    <name evidence="4" type="ORF">ZIOFF_030975</name>
</gene>
<evidence type="ECO:0000313" key="5">
    <source>
        <dbReference type="Proteomes" id="UP000734854"/>
    </source>
</evidence>
<evidence type="ECO:0000313" key="4">
    <source>
        <dbReference type="EMBL" id="KAG6512841.1"/>
    </source>
</evidence>
<feature type="domain" description="PORR" evidence="3">
    <location>
        <begin position="538"/>
        <end position="601"/>
    </location>
</feature>
<keyword evidence="2" id="KW-0687">Ribonucleoprotein</keyword>
<dbReference type="PANTHER" id="PTHR31476">
    <property type="entry name" value="PROTEIN WHAT'S THIS FACTOR 1 HOMOLOG, CHLOROPLASTIC"/>
    <property type="match status" value="1"/>
</dbReference>
<dbReference type="EMBL" id="JACMSC010000008">
    <property type="protein sequence ID" value="KAG6512841.1"/>
    <property type="molecule type" value="Genomic_DNA"/>
</dbReference>
<dbReference type="PANTHER" id="PTHR31476:SF13">
    <property type="entry name" value="PROTEIN WHAT'S THIS FACTOR 9, MITOCHONDRIAL"/>
    <property type="match status" value="1"/>
</dbReference>
<keyword evidence="5" id="KW-1185">Reference proteome</keyword>
<evidence type="ECO:0000259" key="3">
    <source>
        <dbReference type="Pfam" id="PF11955"/>
    </source>
</evidence>
<dbReference type="GO" id="GO:0005840">
    <property type="term" value="C:ribosome"/>
    <property type="evidence" value="ECO:0007669"/>
    <property type="project" value="UniProtKB-KW"/>
</dbReference>
<sequence length="601" mass="69466">MALLAMRRLRRWAPCYPRNFAFSHTQKSNYVDVTMKWKKDPFFDNVDILIRAKELKALISLKNIIANEPTGCIPVSTVSKLDRILEISGRVASFLRKYPAVFEEFTGPQYNHPWFKLTQDAADLDRKERELYAAHRLEIVDRLRRLILMSREKRLPLRIVQGMLWYLGLPEDYLKSSKEIQNGYFQIVRMQDGEQGLSASIGPNEEVISVLQRNAMKLNGNIGSPPSVIKFPLFPSKGLRLKQKIEMWLEEFQKLQYVSPYEDFSTLDPNSDISEKRVVGVLHELLCLFFDNSAVRRKLLCLKKHLGLPQKFHKAFERHPHVFYLLLKNKSCFVVLKEAYCANSATVIERHPLFNVRNEYVRLMHKSENIMRSRRGLKVCDETSHGKHDESLSLSNTKLCCAESEKISDLFERGIQNSKDPDLRPYLKAAGYLTHDPCVVEGKKPGRAKARMSFQWVKCLKAYSAKLVARDNPKLVPSFCVSFTHLNKKVSLSLLSFCETSDTACMRRLRRWSSCYPRNLAFSHKQKSNYVDVIMKWKKDPFFDTVNILIRAKELKTLISLKNIIANKPTGYIPVSIVSKLDRIFEISGQVASFLRKHPAV</sequence>
<dbReference type="InterPro" id="IPR021099">
    <property type="entry name" value="PORR_domain"/>
</dbReference>
<dbReference type="Gene3D" id="3.30.230.10">
    <property type="match status" value="1"/>
</dbReference>
<dbReference type="InterPro" id="IPR014721">
    <property type="entry name" value="Ribsml_uS5_D2-typ_fold_subgr"/>
</dbReference>
<organism evidence="4 5">
    <name type="scientific">Zingiber officinale</name>
    <name type="common">Ginger</name>
    <name type="synonym">Amomum zingiber</name>
    <dbReference type="NCBI Taxonomy" id="94328"/>
    <lineage>
        <taxon>Eukaryota</taxon>
        <taxon>Viridiplantae</taxon>
        <taxon>Streptophyta</taxon>
        <taxon>Embryophyta</taxon>
        <taxon>Tracheophyta</taxon>
        <taxon>Spermatophyta</taxon>
        <taxon>Magnoliopsida</taxon>
        <taxon>Liliopsida</taxon>
        <taxon>Zingiberales</taxon>
        <taxon>Zingiberaceae</taxon>
        <taxon>Zingiber</taxon>
    </lineage>
</organism>
<dbReference type="Proteomes" id="UP000734854">
    <property type="component" value="Unassembled WGS sequence"/>
</dbReference>